<dbReference type="EMBL" id="QSFV01000005">
    <property type="protein sequence ID" value="RHA81450.1"/>
    <property type="molecule type" value="Genomic_DNA"/>
</dbReference>
<comment type="caution">
    <text evidence="2">The sequence shown here is derived from an EMBL/GenBank/DDBJ whole genome shotgun (WGS) entry which is preliminary data.</text>
</comment>
<feature type="transmembrane region" description="Helical" evidence="1">
    <location>
        <begin position="47"/>
        <end position="63"/>
    </location>
</feature>
<accession>A0A413T939</accession>
<dbReference type="AlphaFoldDB" id="A0A413T939"/>
<evidence type="ECO:0000313" key="3">
    <source>
        <dbReference type="Proteomes" id="UP000285740"/>
    </source>
</evidence>
<keyword evidence="1" id="KW-0472">Membrane</keyword>
<evidence type="ECO:0000313" key="2">
    <source>
        <dbReference type="EMBL" id="RHA81450.1"/>
    </source>
</evidence>
<dbReference type="Proteomes" id="UP000285740">
    <property type="component" value="Unassembled WGS sequence"/>
</dbReference>
<reference evidence="2 3" key="1">
    <citation type="submission" date="2018-08" db="EMBL/GenBank/DDBJ databases">
        <title>A genome reference for cultivated species of the human gut microbiota.</title>
        <authorList>
            <person name="Zou Y."/>
            <person name="Xue W."/>
            <person name="Luo G."/>
        </authorList>
    </citation>
    <scope>NUCLEOTIDE SEQUENCE [LARGE SCALE GENOMIC DNA]</scope>
    <source>
        <strain evidence="2 3">AM42-30</strain>
    </source>
</reference>
<evidence type="ECO:0000256" key="1">
    <source>
        <dbReference type="SAM" id="Phobius"/>
    </source>
</evidence>
<name>A0A413T939_9FIRM</name>
<dbReference type="RefSeq" id="WP_118030163.1">
    <property type="nucleotide sequence ID" value="NZ_JAXJZY010000016.1"/>
</dbReference>
<proteinExistence type="predicted"/>
<gene>
    <name evidence="2" type="ORF">DW918_03225</name>
</gene>
<keyword evidence="1" id="KW-0812">Transmembrane</keyword>
<protein>
    <submittedName>
        <fullName evidence="2">Uncharacterized protein</fullName>
    </submittedName>
</protein>
<sequence length="65" mass="7182">MYKIVGGICLCLCFVLCILIVCGIKKELNNSVSLAKIMELLIYDIPELLIPAIGFLIVGVIMLKR</sequence>
<keyword evidence="1" id="KW-1133">Transmembrane helix</keyword>
<organism evidence="2 3">
    <name type="scientific">Eubacterium ventriosum</name>
    <dbReference type="NCBI Taxonomy" id="39496"/>
    <lineage>
        <taxon>Bacteria</taxon>
        <taxon>Bacillati</taxon>
        <taxon>Bacillota</taxon>
        <taxon>Clostridia</taxon>
        <taxon>Eubacteriales</taxon>
        <taxon>Eubacteriaceae</taxon>
        <taxon>Eubacterium</taxon>
    </lineage>
</organism>